<accession>A0AAV2N562</accession>
<keyword evidence="4" id="KW-0539">Nucleus</keyword>
<evidence type="ECO:0000256" key="6">
    <source>
        <dbReference type="SAM" id="Phobius"/>
    </source>
</evidence>
<keyword evidence="1" id="KW-0479">Metal-binding</keyword>
<keyword evidence="3" id="KW-0238">DNA-binding</keyword>
<keyword evidence="6" id="KW-0812">Transmembrane</keyword>
<name>A0AAV2N562_9HYME</name>
<feature type="domain" description="DM" evidence="7">
    <location>
        <begin position="30"/>
        <end position="76"/>
    </location>
</feature>
<feature type="transmembrane region" description="Helical" evidence="6">
    <location>
        <begin position="250"/>
        <end position="276"/>
    </location>
</feature>
<dbReference type="Proteomes" id="UP001497644">
    <property type="component" value="Chromosome 10"/>
</dbReference>
<dbReference type="InterPro" id="IPR036407">
    <property type="entry name" value="DM_DNA-bd_sf"/>
</dbReference>
<dbReference type="GO" id="GO:0043565">
    <property type="term" value="F:sequence-specific DNA binding"/>
    <property type="evidence" value="ECO:0007669"/>
    <property type="project" value="InterPro"/>
</dbReference>
<dbReference type="GO" id="GO:0006355">
    <property type="term" value="P:regulation of DNA-templated transcription"/>
    <property type="evidence" value="ECO:0007669"/>
    <property type="project" value="InterPro"/>
</dbReference>
<keyword evidence="6" id="KW-0472">Membrane</keyword>
<dbReference type="InterPro" id="IPR001275">
    <property type="entry name" value="DM_DNA-bd"/>
</dbReference>
<feature type="compositionally biased region" description="Polar residues" evidence="5">
    <location>
        <begin position="1"/>
        <end position="19"/>
    </location>
</feature>
<dbReference type="SUPFAM" id="SSF82927">
    <property type="entry name" value="Cysteine-rich DNA binding domain, (DM domain)"/>
    <property type="match status" value="1"/>
</dbReference>
<evidence type="ECO:0000313" key="8">
    <source>
        <dbReference type="EMBL" id="CAL1675171.1"/>
    </source>
</evidence>
<keyword evidence="2" id="KW-0862">Zinc</keyword>
<proteinExistence type="predicted"/>
<sequence length="278" mass="32060">MSTKDTCGSEKSSIAGSHKSSVEKTNKKKRTATCSLCKNHNLIELYTEGHKTNCPGQYCMCSKCDQKRKHQKQTAAETRKSRAKKNERLIQERQRQKENSLVLAKSSSEGSSKQVPFLIDSANELLIENWESKGLLIEKVACVLSSKELKTEAKERQRGLKRQRNTPKANQQEKNVEEIIFPKDLEHLLQHTVYSCCPIYDIRIINLVNEIVATILQYRSTADAEITLNDAKDRISFPSIIRHLKIIQRIIARFVILSFVIIYLTYYLFLFIYYLFPP</sequence>
<dbReference type="Pfam" id="PF00751">
    <property type="entry name" value="DM"/>
    <property type="match status" value="1"/>
</dbReference>
<dbReference type="AlphaFoldDB" id="A0AAV2N562"/>
<evidence type="ECO:0000256" key="2">
    <source>
        <dbReference type="ARBA" id="ARBA00022833"/>
    </source>
</evidence>
<evidence type="ECO:0000256" key="1">
    <source>
        <dbReference type="ARBA" id="ARBA00022723"/>
    </source>
</evidence>
<evidence type="ECO:0000256" key="4">
    <source>
        <dbReference type="ARBA" id="ARBA00023242"/>
    </source>
</evidence>
<dbReference type="GO" id="GO:0046872">
    <property type="term" value="F:metal ion binding"/>
    <property type="evidence" value="ECO:0007669"/>
    <property type="project" value="UniProtKB-KW"/>
</dbReference>
<reference evidence="8" key="1">
    <citation type="submission" date="2024-04" db="EMBL/GenBank/DDBJ databases">
        <authorList>
            <consortium name="Molecular Ecology Group"/>
        </authorList>
    </citation>
    <scope>NUCLEOTIDE SEQUENCE</scope>
</reference>
<organism evidence="8 9">
    <name type="scientific">Lasius platythorax</name>
    <dbReference type="NCBI Taxonomy" id="488582"/>
    <lineage>
        <taxon>Eukaryota</taxon>
        <taxon>Metazoa</taxon>
        <taxon>Ecdysozoa</taxon>
        <taxon>Arthropoda</taxon>
        <taxon>Hexapoda</taxon>
        <taxon>Insecta</taxon>
        <taxon>Pterygota</taxon>
        <taxon>Neoptera</taxon>
        <taxon>Endopterygota</taxon>
        <taxon>Hymenoptera</taxon>
        <taxon>Apocrita</taxon>
        <taxon>Aculeata</taxon>
        <taxon>Formicoidea</taxon>
        <taxon>Formicidae</taxon>
        <taxon>Formicinae</taxon>
        <taxon>Lasius</taxon>
        <taxon>Lasius</taxon>
    </lineage>
</organism>
<gene>
    <name evidence="8" type="ORF">LPLAT_LOCUS1655</name>
</gene>
<evidence type="ECO:0000259" key="7">
    <source>
        <dbReference type="Pfam" id="PF00751"/>
    </source>
</evidence>
<feature type="region of interest" description="Disordered" evidence="5">
    <location>
        <begin position="1"/>
        <end position="25"/>
    </location>
</feature>
<keyword evidence="6" id="KW-1133">Transmembrane helix</keyword>
<evidence type="ECO:0000313" key="9">
    <source>
        <dbReference type="Proteomes" id="UP001497644"/>
    </source>
</evidence>
<feature type="compositionally biased region" description="Basic and acidic residues" evidence="5">
    <location>
        <begin position="77"/>
        <end position="98"/>
    </location>
</feature>
<evidence type="ECO:0000256" key="3">
    <source>
        <dbReference type="ARBA" id="ARBA00023125"/>
    </source>
</evidence>
<protein>
    <recommendedName>
        <fullName evidence="7">DM domain-containing protein</fullName>
    </recommendedName>
</protein>
<dbReference type="Gene3D" id="4.10.1040.10">
    <property type="entry name" value="DM DNA-binding domain"/>
    <property type="match status" value="1"/>
</dbReference>
<keyword evidence="9" id="KW-1185">Reference proteome</keyword>
<feature type="region of interest" description="Disordered" evidence="5">
    <location>
        <begin position="72"/>
        <end position="107"/>
    </location>
</feature>
<evidence type="ECO:0000256" key="5">
    <source>
        <dbReference type="SAM" id="MobiDB-lite"/>
    </source>
</evidence>
<dbReference type="EMBL" id="OZ034833">
    <property type="protein sequence ID" value="CAL1675171.1"/>
    <property type="molecule type" value="Genomic_DNA"/>
</dbReference>